<feature type="signal peptide" evidence="1">
    <location>
        <begin position="1"/>
        <end position="27"/>
    </location>
</feature>
<accession>A0ABS2IF16</accession>
<dbReference type="RefSeq" id="WP_205348859.1">
    <property type="nucleotide sequence ID" value="NZ_JAFEUP010000003.1"/>
</dbReference>
<organism evidence="2 3">
    <name type="scientific">Zestomonas insulae</name>
    <dbReference type="NCBI Taxonomy" id="2809017"/>
    <lineage>
        <taxon>Bacteria</taxon>
        <taxon>Pseudomonadati</taxon>
        <taxon>Pseudomonadota</taxon>
        <taxon>Gammaproteobacteria</taxon>
        <taxon>Pseudomonadales</taxon>
        <taxon>Pseudomonadaceae</taxon>
        <taxon>Zestomonas</taxon>
    </lineage>
</organism>
<name>A0ABS2IF16_9GAMM</name>
<dbReference type="EMBL" id="JAFEUP010000003">
    <property type="protein sequence ID" value="MBM7061692.1"/>
    <property type="molecule type" value="Genomic_DNA"/>
</dbReference>
<protein>
    <submittedName>
        <fullName evidence="2">Tetratricopeptide repeat protein</fullName>
    </submittedName>
</protein>
<proteinExistence type="predicted"/>
<keyword evidence="1" id="KW-0732">Signal</keyword>
<dbReference type="PROSITE" id="PS51257">
    <property type="entry name" value="PROKAR_LIPOPROTEIN"/>
    <property type="match status" value="1"/>
</dbReference>
<dbReference type="InterPro" id="IPR019734">
    <property type="entry name" value="TPR_rpt"/>
</dbReference>
<reference evidence="2 3" key="1">
    <citation type="submission" date="2021-02" db="EMBL/GenBank/DDBJ databases">
        <authorList>
            <person name="Lee D.-H."/>
        </authorList>
    </citation>
    <scope>NUCLEOTIDE SEQUENCE [LARGE SCALE GENOMIC DNA]</scope>
    <source>
        <strain evidence="2 3">UL073</strain>
    </source>
</reference>
<dbReference type="InterPro" id="IPR011990">
    <property type="entry name" value="TPR-like_helical_dom_sf"/>
</dbReference>
<dbReference type="Pfam" id="PF13174">
    <property type="entry name" value="TPR_6"/>
    <property type="match status" value="2"/>
</dbReference>
<dbReference type="Gene3D" id="1.25.40.10">
    <property type="entry name" value="Tetratricopeptide repeat domain"/>
    <property type="match status" value="2"/>
</dbReference>
<evidence type="ECO:0000256" key="1">
    <source>
        <dbReference type="SAM" id="SignalP"/>
    </source>
</evidence>
<sequence>MPLARPLLLTGCLLLAACSPTTPLFVAQISAQEAVENKVLKTNRMTAAIEEEGDLFTYSAQAIRDAKSAPAEELYLTGYRDRQLSEEVRAISLYQIGLIYMSRYNDQRDDTRALNYFYQVRNEFPQSRAAERSAVRIELIRQRAQEPVQKTARELLANWQPNQNLDLTQASFDPDMTLLSRRAVLKSRVPEAEELYLLAVNDRGVQPDIKQKALYQLALMYLAANNPQADRDKAIGYLRRLLAEYPDGELADKAARHLDQALNQNR</sequence>
<feature type="chain" id="PRO_5045794866" evidence="1">
    <location>
        <begin position="28"/>
        <end position="266"/>
    </location>
</feature>
<evidence type="ECO:0000313" key="3">
    <source>
        <dbReference type="Proteomes" id="UP000717995"/>
    </source>
</evidence>
<evidence type="ECO:0000313" key="2">
    <source>
        <dbReference type="EMBL" id="MBM7061692.1"/>
    </source>
</evidence>
<keyword evidence="3" id="KW-1185">Reference proteome</keyword>
<gene>
    <name evidence="2" type="ORF">JQX08_13345</name>
</gene>
<comment type="caution">
    <text evidence="2">The sequence shown here is derived from an EMBL/GenBank/DDBJ whole genome shotgun (WGS) entry which is preliminary data.</text>
</comment>
<dbReference type="Proteomes" id="UP000717995">
    <property type="component" value="Unassembled WGS sequence"/>
</dbReference>